<dbReference type="InterPro" id="IPR021109">
    <property type="entry name" value="Peptidase_aspartic_dom_sf"/>
</dbReference>
<dbReference type="OrthoDB" id="9900537at2759"/>
<gene>
    <name evidence="5" type="primary">Ervk9_0</name>
    <name evidence="5" type="ORF">PENPIL_R09730</name>
</gene>
<dbReference type="CDD" id="cd07557">
    <property type="entry name" value="trimeric_dUTPase"/>
    <property type="match status" value="1"/>
</dbReference>
<dbReference type="Pfam" id="PF00692">
    <property type="entry name" value="dUTPase"/>
    <property type="match status" value="1"/>
</dbReference>
<evidence type="ECO:0000256" key="1">
    <source>
        <dbReference type="ARBA" id="ARBA00022670"/>
    </source>
</evidence>
<keyword evidence="6" id="KW-1185">Reference proteome</keyword>
<evidence type="ECO:0000256" key="3">
    <source>
        <dbReference type="ARBA" id="ARBA00022801"/>
    </source>
</evidence>
<dbReference type="SUPFAM" id="SSF51283">
    <property type="entry name" value="dUTPase-like"/>
    <property type="match status" value="1"/>
</dbReference>
<dbReference type="Proteomes" id="UP000613066">
    <property type="component" value="Unassembled WGS sequence"/>
</dbReference>
<reference evidence="5" key="1">
    <citation type="submission" date="2019-09" db="EMBL/GenBank/DDBJ databases">
        <title>Bird 10,000 Genomes (B10K) Project - Family phase.</title>
        <authorList>
            <person name="Zhang G."/>
        </authorList>
    </citation>
    <scope>NUCLEOTIDE SEQUENCE</scope>
    <source>
        <strain evidence="5">B10K-DU-001-08</strain>
        <tissue evidence="5">Muscle</tissue>
    </source>
</reference>
<protein>
    <submittedName>
        <fullName evidence="5">POK9 protein</fullName>
    </submittedName>
</protein>
<keyword evidence="3" id="KW-0378">Hydrolase</keyword>
<dbReference type="Gene3D" id="2.70.40.10">
    <property type="match status" value="1"/>
</dbReference>
<keyword evidence="1" id="KW-0645">Protease</keyword>
<dbReference type="InterPro" id="IPR001995">
    <property type="entry name" value="Peptidase_A2_cat"/>
</dbReference>
<dbReference type="PANTHER" id="PTHR19422">
    <property type="entry name" value="GAG RETROVIRAL POLYPROTEIN"/>
    <property type="match status" value="1"/>
</dbReference>
<evidence type="ECO:0000259" key="4">
    <source>
        <dbReference type="PROSITE" id="PS50175"/>
    </source>
</evidence>
<proteinExistence type="predicted"/>
<name>A0A851N9V9_9GALL</name>
<sequence length="156" mass="16407">GSAGVDLETAVDVTLVTSEVCLLDSTIKGPLGYGLCALLLGRYSMSRQGIFVIPGVIDADYTGVIKIMVHTLTPPVSIPKGSRIAQLIPFSPCVPWPGDKERGDGGFGSTGSPQVYFTMDISKTKPEITVTMIEKGGDQKTLKTMLDTGADVTVVS</sequence>
<dbReference type="InterPro" id="IPR033704">
    <property type="entry name" value="dUTPase_trimeric"/>
</dbReference>
<evidence type="ECO:0000313" key="5">
    <source>
        <dbReference type="EMBL" id="NXC39889.1"/>
    </source>
</evidence>
<accession>A0A851N9V9</accession>
<organism evidence="5 6">
    <name type="scientific">Penelope pileata</name>
    <dbReference type="NCBI Taxonomy" id="1118817"/>
    <lineage>
        <taxon>Eukaryota</taxon>
        <taxon>Metazoa</taxon>
        <taxon>Chordata</taxon>
        <taxon>Craniata</taxon>
        <taxon>Vertebrata</taxon>
        <taxon>Euteleostomi</taxon>
        <taxon>Archelosauria</taxon>
        <taxon>Archosauria</taxon>
        <taxon>Dinosauria</taxon>
        <taxon>Saurischia</taxon>
        <taxon>Theropoda</taxon>
        <taxon>Coelurosauria</taxon>
        <taxon>Aves</taxon>
        <taxon>Neognathae</taxon>
        <taxon>Galloanserae</taxon>
        <taxon>Galliformes</taxon>
        <taxon>Cracidae</taxon>
        <taxon>Penelope</taxon>
    </lineage>
</organism>
<dbReference type="Gene3D" id="2.40.70.10">
    <property type="entry name" value="Acid Proteases"/>
    <property type="match status" value="1"/>
</dbReference>
<comment type="caution">
    <text evidence="5">The sequence shown here is derived from an EMBL/GenBank/DDBJ whole genome shotgun (WGS) entry which is preliminary data.</text>
</comment>
<feature type="non-terminal residue" evidence="5">
    <location>
        <position position="1"/>
    </location>
</feature>
<feature type="non-terminal residue" evidence="5">
    <location>
        <position position="156"/>
    </location>
</feature>
<dbReference type="InterPro" id="IPR051592">
    <property type="entry name" value="HERV-K_Pro_peptidase_A2"/>
</dbReference>
<dbReference type="GO" id="GO:0006508">
    <property type="term" value="P:proteolysis"/>
    <property type="evidence" value="ECO:0007669"/>
    <property type="project" value="UniProtKB-KW"/>
</dbReference>
<dbReference type="InterPro" id="IPR036157">
    <property type="entry name" value="dUTPase-like_sf"/>
</dbReference>
<dbReference type="PANTHER" id="PTHR19422:SF123">
    <property type="entry name" value="RT1 CLASS I, LOCUS CE15"/>
    <property type="match status" value="1"/>
</dbReference>
<evidence type="ECO:0000313" key="6">
    <source>
        <dbReference type="Proteomes" id="UP000613066"/>
    </source>
</evidence>
<keyword evidence="2" id="KW-0064">Aspartyl protease</keyword>
<dbReference type="EMBL" id="WBMW01001134">
    <property type="protein sequence ID" value="NXC39889.1"/>
    <property type="molecule type" value="Genomic_DNA"/>
</dbReference>
<dbReference type="GO" id="GO:0004190">
    <property type="term" value="F:aspartic-type endopeptidase activity"/>
    <property type="evidence" value="ECO:0007669"/>
    <property type="project" value="UniProtKB-KW"/>
</dbReference>
<dbReference type="PROSITE" id="PS50175">
    <property type="entry name" value="ASP_PROT_RETROV"/>
    <property type="match status" value="1"/>
</dbReference>
<dbReference type="AlphaFoldDB" id="A0A851N9V9"/>
<evidence type="ECO:0000256" key="2">
    <source>
        <dbReference type="ARBA" id="ARBA00022750"/>
    </source>
</evidence>
<feature type="domain" description="Peptidase A2" evidence="4">
    <location>
        <begin position="142"/>
        <end position="156"/>
    </location>
</feature>
<dbReference type="InterPro" id="IPR029054">
    <property type="entry name" value="dUTPase-like"/>
</dbReference>